<keyword evidence="1" id="KW-1133">Transmembrane helix</keyword>
<evidence type="ECO:0000259" key="2">
    <source>
        <dbReference type="Pfam" id="PF04892"/>
    </source>
</evidence>
<dbReference type="EMBL" id="CAXIXY010000003">
    <property type="protein sequence ID" value="CAL2079126.1"/>
    <property type="molecule type" value="Genomic_DNA"/>
</dbReference>
<dbReference type="NCBIfam" id="NF037970">
    <property type="entry name" value="vanZ_1"/>
    <property type="match status" value="1"/>
</dbReference>
<reference evidence="3 4" key="1">
    <citation type="submission" date="2024-05" db="EMBL/GenBank/DDBJ databases">
        <authorList>
            <person name="Duchaud E."/>
        </authorList>
    </citation>
    <scope>NUCLEOTIDE SEQUENCE [LARGE SCALE GENOMIC DNA]</scope>
    <source>
        <strain evidence="3">Ena-SAMPLE-TAB-13-05-2024-13:56:06:370-140302</strain>
    </source>
</reference>
<protein>
    <submittedName>
        <fullName evidence="3">VanZ like protein</fullName>
    </submittedName>
</protein>
<keyword evidence="1" id="KW-0812">Transmembrane</keyword>
<sequence>MKGKSLYLAIAVTIIIAILSLIKIGKQPISFTYLDKVEHAIAYFVLGFLWLLTFIKRDVKVIVIITVALYGVLLEVLQSELTNYRTFDYMDMLANTFGALLAFMVFKFIEKKQFKLLNSL</sequence>
<feature type="domain" description="VanZ-like" evidence="2">
    <location>
        <begin position="33"/>
        <end position="109"/>
    </location>
</feature>
<proteinExistence type="predicted"/>
<dbReference type="InterPro" id="IPR006976">
    <property type="entry name" value="VanZ-like"/>
</dbReference>
<accession>A0ABP1EHA3</accession>
<evidence type="ECO:0000313" key="3">
    <source>
        <dbReference type="EMBL" id="CAL2079126.1"/>
    </source>
</evidence>
<keyword evidence="4" id="KW-1185">Reference proteome</keyword>
<name>A0ABP1EHA3_9FLAO</name>
<dbReference type="Pfam" id="PF04892">
    <property type="entry name" value="VanZ"/>
    <property type="match status" value="1"/>
</dbReference>
<dbReference type="PANTHER" id="PTHR28008:SF1">
    <property type="entry name" value="DOMAIN PROTEIN, PUTATIVE (AFU_ORTHOLOGUE AFUA_3G10980)-RELATED"/>
    <property type="match status" value="1"/>
</dbReference>
<feature type="transmembrane region" description="Helical" evidence="1">
    <location>
        <begin position="37"/>
        <end position="55"/>
    </location>
</feature>
<dbReference type="PANTHER" id="PTHR28008">
    <property type="entry name" value="DOMAIN PROTEIN, PUTATIVE (AFU_ORTHOLOGUE AFUA_3G10980)-RELATED"/>
    <property type="match status" value="1"/>
</dbReference>
<evidence type="ECO:0000256" key="1">
    <source>
        <dbReference type="SAM" id="Phobius"/>
    </source>
</evidence>
<feature type="transmembrane region" description="Helical" evidence="1">
    <location>
        <begin position="6"/>
        <end position="25"/>
    </location>
</feature>
<evidence type="ECO:0000313" key="4">
    <source>
        <dbReference type="Proteomes" id="UP001497416"/>
    </source>
</evidence>
<comment type="caution">
    <text evidence="3">The sequence shown here is derived from an EMBL/GenBank/DDBJ whole genome shotgun (WGS) entry which is preliminary data.</text>
</comment>
<gene>
    <name evidence="3" type="ORF">T190607A01A_10811</name>
</gene>
<feature type="transmembrane region" description="Helical" evidence="1">
    <location>
        <begin position="61"/>
        <end position="77"/>
    </location>
</feature>
<keyword evidence="1" id="KW-0472">Membrane</keyword>
<organism evidence="3 4">
    <name type="scientific">Tenacibaculum platacis</name>
    <dbReference type="NCBI Taxonomy" id="3137852"/>
    <lineage>
        <taxon>Bacteria</taxon>
        <taxon>Pseudomonadati</taxon>
        <taxon>Bacteroidota</taxon>
        <taxon>Flavobacteriia</taxon>
        <taxon>Flavobacteriales</taxon>
        <taxon>Flavobacteriaceae</taxon>
        <taxon>Tenacibaculum</taxon>
    </lineage>
</organism>
<feature type="transmembrane region" description="Helical" evidence="1">
    <location>
        <begin position="89"/>
        <end position="109"/>
    </location>
</feature>
<dbReference type="Proteomes" id="UP001497416">
    <property type="component" value="Unassembled WGS sequence"/>
</dbReference>